<dbReference type="Gramene" id="Pp3c1_23140V3.2">
    <property type="protein sequence ID" value="Pp3c1_23140V3.2"/>
    <property type="gene ID" value="Pp3c1_23140"/>
</dbReference>
<organism evidence="1 2">
    <name type="scientific">Physcomitrium patens</name>
    <name type="common">Spreading-leaved earth moss</name>
    <name type="synonym">Physcomitrella patens</name>
    <dbReference type="NCBI Taxonomy" id="3218"/>
    <lineage>
        <taxon>Eukaryota</taxon>
        <taxon>Viridiplantae</taxon>
        <taxon>Streptophyta</taxon>
        <taxon>Embryophyta</taxon>
        <taxon>Bryophyta</taxon>
        <taxon>Bryophytina</taxon>
        <taxon>Bryopsida</taxon>
        <taxon>Funariidae</taxon>
        <taxon>Funariales</taxon>
        <taxon>Funariaceae</taxon>
        <taxon>Physcomitrium</taxon>
    </lineage>
</organism>
<dbReference type="Proteomes" id="UP000006727">
    <property type="component" value="Chromosome 1"/>
</dbReference>
<reference evidence="1 2" key="2">
    <citation type="journal article" date="2018" name="Plant J.">
        <title>The Physcomitrella patens chromosome-scale assembly reveals moss genome structure and evolution.</title>
        <authorList>
            <person name="Lang D."/>
            <person name="Ullrich K.K."/>
            <person name="Murat F."/>
            <person name="Fuchs J."/>
            <person name="Jenkins J."/>
            <person name="Haas F.B."/>
            <person name="Piednoel M."/>
            <person name="Gundlach H."/>
            <person name="Van Bel M."/>
            <person name="Meyberg R."/>
            <person name="Vives C."/>
            <person name="Morata J."/>
            <person name="Symeonidi A."/>
            <person name="Hiss M."/>
            <person name="Muchero W."/>
            <person name="Kamisugi Y."/>
            <person name="Saleh O."/>
            <person name="Blanc G."/>
            <person name="Decker E.L."/>
            <person name="van Gessel N."/>
            <person name="Grimwood J."/>
            <person name="Hayes R.D."/>
            <person name="Graham S.W."/>
            <person name="Gunter L.E."/>
            <person name="McDaniel S.F."/>
            <person name="Hoernstein S.N.W."/>
            <person name="Larsson A."/>
            <person name="Li F.W."/>
            <person name="Perroud P.F."/>
            <person name="Phillips J."/>
            <person name="Ranjan P."/>
            <person name="Rokshar D.S."/>
            <person name="Rothfels C.J."/>
            <person name="Schneider L."/>
            <person name="Shu S."/>
            <person name="Stevenson D.W."/>
            <person name="Thummler F."/>
            <person name="Tillich M."/>
            <person name="Villarreal Aguilar J.C."/>
            <person name="Widiez T."/>
            <person name="Wong G.K."/>
            <person name="Wymore A."/>
            <person name="Zhang Y."/>
            <person name="Zimmer A.D."/>
            <person name="Quatrano R.S."/>
            <person name="Mayer K.F.X."/>
            <person name="Goodstein D."/>
            <person name="Casacuberta J.M."/>
            <person name="Vandepoele K."/>
            <person name="Reski R."/>
            <person name="Cuming A.C."/>
            <person name="Tuskan G.A."/>
            <person name="Maumus F."/>
            <person name="Salse J."/>
            <person name="Schmutz J."/>
            <person name="Rensing S.A."/>
        </authorList>
    </citation>
    <scope>NUCLEOTIDE SEQUENCE [LARGE SCALE GENOMIC DNA]</scope>
    <source>
        <strain evidence="1 2">cv. Gransden 2004</strain>
    </source>
</reference>
<dbReference type="EnsemblPlants" id="Pp3c1_23140V3.2">
    <property type="protein sequence ID" value="Pp3c1_23140V3.2"/>
    <property type="gene ID" value="Pp3c1_23140"/>
</dbReference>
<name>A0A7I4BRK3_PHYPA</name>
<reference evidence="1 2" key="1">
    <citation type="journal article" date="2008" name="Science">
        <title>The Physcomitrella genome reveals evolutionary insights into the conquest of land by plants.</title>
        <authorList>
            <person name="Rensing S."/>
            <person name="Lang D."/>
            <person name="Zimmer A."/>
            <person name="Terry A."/>
            <person name="Salamov A."/>
            <person name="Shapiro H."/>
            <person name="Nishiyama T."/>
            <person name="Perroud P.-F."/>
            <person name="Lindquist E."/>
            <person name="Kamisugi Y."/>
            <person name="Tanahashi T."/>
            <person name="Sakakibara K."/>
            <person name="Fujita T."/>
            <person name="Oishi K."/>
            <person name="Shin-I T."/>
            <person name="Kuroki Y."/>
            <person name="Toyoda A."/>
            <person name="Suzuki Y."/>
            <person name="Hashimoto A."/>
            <person name="Yamaguchi K."/>
            <person name="Sugano A."/>
            <person name="Kohara Y."/>
            <person name="Fujiyama A."/>
            <person name="Anterola A."/>
            <person name="Aoki S."/>
            <person name="Ashton N."/>
            <person name="Barbazuk W.B."/>
            <person name="Barker E."/>
            <person name="Bennetzen J."/>
            <person name="Bezanilla M."/>
            <person name="Blankenship R."/>
            <person name="Cho S.H."/>
            <person name="Dutcher S."/>
            <person name="Estelle M."/>
            <person name="Fawcett J.A."/>
            <person name="Gundlach H."/>
            <person name="Hanada K."/>
            <person name="Heyl A."/>
            <person name="Hicks K.A."/>
            <person name="Hugh J."/>
            <person name="Lohr M."/>
            <person name="Mayer K."/>
            <person name="Melkozernov A."/>
            <person name="Murata T."/>
            <person name="Nelson D."/>
            <person name="Pils B."/>
            <person name="Prigge M."/>
            <person name="Reiss B."/>
            <person name="Renner T."/>
            <person name="Rombauts S."/>
            <person name="Rushton P."/>
            <person name="Sanderfoot A."/>
            <person name="Schween G."/>
            <person name="Shiu S.-H."/>
            <person name="Stueber K."/>
            <person name="Theodoulou F.L."/>
            <person name="Tu H."/>
            <person name="Van de Peer Y."/>
            <person name="Verrier P.J."/>
            <person name="Waters E."/>
            <person name="Wood A."/>
            <person name="Yang L."/>
            <person name="Cove D."/>
            <person name="Cuming A."/>
            <person name="Hasebe M."/>
            <person name="Lucas S."/>
            <person name="Mishler D.B."/>
            <person name="Reski R."/>
            <person name="Grigoriev I."/>
            <person name="Quatrano R.S."/>
            <person name="Boore J.L."/>
        </authorList>
    </citation>
    <scope>NUCLEOTIDE SEQUENCE [LARGE SCALE GENOMIC DNA]</scope>
    <source>
        <strain evidence="1 2">cv. Gransden 2004</strain>
    </source>
</reference>
<proteinExistence type="predicted"/>
<keyword evidence="2" id="KW-1185">Reference proteome</keyword>
<dbReference type="EnsemblPlants" id="Pp3c1_23140V3.3">
    <property type="protein sequence ID" value="Pp3c1_23140V3.3"/>
    <property type="gene ID" value="Pp3c1_23140"/>
</dbReference>
<dbReference type="AlphaFoldDB" id="A0A7I4BRK3"/>
<reference evidence="1" key="3">
    <citation type="submission" date="2020-12" db="UniProtKB">
        <authorList>
            <consortium name="EnsemblPlants"/>
        </authorList>
    </citation>
    <scope>IDENTIFICATION</scope>
</reference>
<dbReference type="Gramene" id="Pp3c1_23140V3.3">
    <property type="protein sequence ID" value="Pp3c1_23140V3.3"/>
    <property type="gene ID" value="Pp3c1_23140"/>
</dbReference>
<sequence>MRHSTTLVSEEILCKAMYLIIFRYVLDWLCSWTQVVAVWECVRAIALWECVRAIALLFDLVNATVVRSQANKLESRLELVYGFRQGAGIAMK</sequence>
<accession>A0A7I4BRK3</accession>
<evidence type="ECO:0000313" key="1">
    <source>
        <dbReference type="EnsemblPlants" id="Pp3c1_23140V3.3"/>
    </source>
</evidence>
<protein>
    <submittedName>
        <fullName evidence="1">Uncharacterized protein</fullName>
    </submittedName>
</protein>
<dbReference type="EMBL" id="ABEU02000001">
    <property type="status" value="NOT_ANNOTATED_CDS"/>
    <property type="molecule type" value="Genomic_DNA"/>
</dbReference>
<evidence type="ECO:0000313" key="2">
    <source>
        <dbReference type="Proteomes" id="UP000006727"/>
    </source>
</evidence>
<dbReference type="InParanoid" id="A0A7I4BRK3"/>